<evidence type="ECO:0000313" key="2">
    <source>
        <dbReference type="EnsemblPlants" id="Pp3c12_24927V3.1"/>
    </source>
</evidence>
<organism evidence="1">
    <name type="scientific">Physcomitrium patens</name>
    <name type="common">Spreading-leaved earth moss</name>
    <name type="synonym">Physcomitrella patens</name>
    <dbReference type="NCBI Taxonomy" id="3218"/>
    <lineage>
        <taxon>Eukaryota</taxon>
        <taxon>Viridiplantae</taxon>
        <taxon>Streptophyta</taxon>
        <taxon>Embryophyta</taxon>
        <taxon>Bryophyta</taxon>
        <taxon>Bryophytina</taxon>
        <taxon>Bryopsida</taxon>
        <taxon>Funariidae</taxon>
        <taxon>Funariales</taxon>
        <taxon>Funariaceae</taxon>
        <taxon>Physcomitrium</taxon>
    </lineage>
</organism>
<reference evidence="1 3" key="1">
    <citation type="journal article" date="2008" name="Science">
        <title>The Physcomitrella genome reveals evolutionary insights into the conquest of land by plants.</title>
        <authorList>
            <person name="Rensing S."/>
            <person name="Lang D."/>
            <person name="Zimmer A."/>
            <person name="Terry A."/>
            <person name="Salamov A."/>
            <person name="Shapiro H."/>
            <person name="Nishiyama T."/>
            <person name="Perroud P.-F."/>
            <person name="Lindquist E."/>
            <person name="Kamisugi Y."/>
            <person name="Tanahashi T."/>
            <person name="Sakakibara K."/>
            <person name="Fujita T."/>
            <person name="Oishi K."/>
            <person name="Shin-I T."/>
            <person name="Kuroki Y."/>
            <person name="Toyoda A."/>
            <person name="Suzuki Y."/>
            <person name="Hashimoto A."/>
            <person name="Yamaguchi K."/>
            <person name="Sugano A."/>
            <person name="Kohara Y."/>
            <person name="Fujiyama A."/>
            <person name="Anterola A."/>
            <person name="Aoki S."/>
            <person name="Ashton N."/>
            <person name="Barbazuk W.B."/>
            <person name="Barker E."/>
            <person name="Bennetzen J."/>
            <person name="Bezanilla M."/>
            <person name="Blankenship R."/>
            <person name="Cho S.H."/>
            <person name="Dutcher S."/>
            <person name="Estelle M."/>
            <person name="Fawcett J.A."/>
            <person name="Gundlach H."/>
            <person name="Hanada K."/>
            <person name="Heyl A."/>
            <person name="Hicks K.A."/>
            <person name="Hugh J."/>
            <person name="Lohr M."/>
            <person name="Mayer K."/>
            <person name="Melkozernov A."/>
            <person name="Murata T."/>
            <person name="Nelson D."/>
            <person name="Pils B."/>
            <person name="Prigge M."/>
            <person name="Reiss B."/>
            <person name="Renner T."/>
            <person name="Rombauts S."/>
            <person name="Rushton P."/>
            <person name="Sanderfoot A."/>
            <person name="Schween G."/>
            <person name="Shiu S.-H."/>
            <person name="Stueber K."/>
            <person name="Theodoulou F.L."/>
            <person name="Tu H."/>
            <person name="Van de Peer Y."/>
            <person name="Verrier P.J."/>
            <person name="Waters E."/>
            <person name="Wood A."/>
            <person name="Yang L."/>
            <person name="Cove D."/>
            <person name="Cuming A."/>
            <person name="Hasebe M."/>
            <person name="Lucas S."/>
            <person name="Mishler D.B."/>
            <person name="Reski R."/>
            <person name="Grigoriev I."/>
            <person name="Quatrano R.S."/>
            <person name="Boore J.L."/>
        </authorList>
    </citation>
    <scope>NUCLEOTIDE SEQUENCE [LARGE SCALE GENOMIC DNA]</scope>
    <source>
        <strain evidence="2 3">cv. Gransden 2004</strain>
    </source>
</reference>
<evidence type="ECO:0000313" key="1">
    <source>
        <dbReference type="EMBL" id="PNR44342.1"/>
    </source>
</evidence>
<dbReference type="AlphaFoldDB" id="A0A2K1JS30"/>
<dbReference type="Proteomes" id="UP000006727">
    <property type="component" value="Chromosome 12"/>
</dbReference>
<evidence type="ECO:0000313" key="3">
    <source>
        <dbReference type="Proteomes" id="UP000006727"/>
    </source>
</evidence>
<dbReference type="Gramene" id="Pp3c12_24927V3.1">
    <property type="protein sequence ID" value="Pp3c12_24927V3.1"/>
    <property type="gene ID" value="Pp3c12_24927"/>
</dbReference>
<dbReference type="InParanoid" id="A0A2K1JS30"/>
<reference evidence="1 3" key="2">
    <citation type="journal article" date="2018" name="Plant J.">
        <title>The Physcomitrella patens chromosome-scale assembly reveals moss genome structure and evolution.</title>
        <authorList>
            <person name="Lang D."/>
            <person name="Ullrich K.K."/>
            <person name="Murat F."/>
            <person name="Fuchs J."/>
            <person name="Jenkins J."/>
            <person name="Haas F.B."/>
            <person name="Piednoel M."/>
            <person name="Gundlach H."/>
            <person name="Van Bel M."/>
            <person name="Meyberg R."/>
            <person name="Vives C."/>
            <person name="Morata J."/>
            <person name="Symeonidi A."/>
            <person name="Hiss M."/>
            <person name="Muchero W."/>
            <person name="Kamisugi Y."/>
            <person name="Saleh O."/>
            <person name="Blanc G."/>
            <person name="Decker E.L."/>
            <person name="van Gessel N."/>
            <person name="Grimwood J."/>
            <person name="Hayes R.D."/>
            <person name="Graham S.W."/>
            <person name="Gunter L.E."/>
            <person name="McDaniel S.F."/>
            <person name="Hoernstein S.N.W."/>
            <person name="Larsson A."/>
            <person name="Li F.W."/>
            <person name="Perroud P.F."/>
            <person name="Phillips J."/>
            <person name="Ranjan P."/>
            <person name="Rokshar D.S."/>
            <person name="Rothfels C.J."/>
            <person name="Schneider L."/>
            <person name="Shu S."/>
            <person name="Stevenson D.W."/>
            <person name="Thummler F."/>
            <person name="Tillich M."/>
            <person name="Villarreal Aguilar J.C."/>
            <person name="Widiez T."/>
            <person name="Wong G.K."/>
            <person name="Wymore A."/>
            <person name="Zhang Y."/>
            <person name="Zimmer A.D."/>
            <person name="Quatrano R.S."/>
            <person name="Mayer K.F.X."/>
            <person name="Goodstein D."/>
            <person name="Casacuberta J.M."/>
            <person name="Vandepoele K."/>
            <person name="Reski R."/>
            <person name="Cuming A.C."/>
            <person name="Tuskan G.A."/>
            <person name="Maumus F."/>
            <person name="Salse J."/>
            <person name="Schmutz J."/>
            <person name="Rensing S.A."/>
        </authorList>
    </citation>
    <scope>NUCLEOTIDE SEQUENCE [LARGE SCALE GENOMIC DNA]</scope>
    <source>
        <strain evidence="2 3">cv. Gransden 2004</strain>
    </source>
</reference>
<proteinExistence type="predicted"/>
<keyword evidence="3" id="KW-1185">Reference proteome</keyword>
<sequence>MHQFNCREDVAKFINASNKIKKTNIAAKEGAQLQLIKPPKGISKVAP</sequence>
<accession>A0A2K1JS30</accession>
<dbReference type="EMBL" id="ABEU02000012">
    <property type="protein sequence ID" value="PNR44342.1"/>
    <property type="molecule type" value="Genomic_DNA"/>
</dbReference>
<name>A0A2K1JS30_PHYPA</name>
<protein>
    <submittedName>
        <fullName evidence="1 2">Uncharacterized protein</fullName>
    </submittedName>
</protein>
<reference evidence="2" key="3">
    <citation type="submission" date="2020-12" db="UniProtKB">
        <authorList>
            <consortium name="EnsemblPlants"/>
        </authorList>
    </citation>
    <scope>IDENTIFICATION</scope>
</reference>
<gene>
    <name evidence="1" type="ORF">PHYPA_016726</name>
</gene>
<dbReference type="EnsemblPlants" id="Pp3c12_24927V3.1">
    <property type="protein sequence ID" value="Pp3c12_24927V3.1"/>
    <property type="gene ID" value="Pp3c12_24927"/>
</dbReference>